<feature type="compositionally biased region" description="Polar residues" evidence="1">
    <location>
        <begin position="1"/>
        <end position="10"/>
    </location>
</feature>
<accession>U6SKN8</accession>
<comment type="caution">
    <text evidence="2">The sequence shown here is derived from an EMBL/GenBank/DDBJ whole genome shotgun (WGS) entry which is preliminary data.</text>
</comment>
<evidence type="ECO:0000313" key="3">
    <source>
        <dbReference type="Proteomes" id="UP000017170"/>
    </source>
</evidence>
<reference evidence="2 3" key="1">
    <citation type="journal article" date="2013" name="Genome Announc.">
        <title>Genome Sequence of the Extreme Obligate Alkaliphile Bacillus marmarensis Strain DSM 21297.</title>
        <authorList>
            <person name="Wernick D.G."/>
            <person name="Choi K.Y."/>
            <person name="Tat C.A."/>
            <person name="Lafontaine Rivera J.G."/>
            <person name="Liao J.C."/>
        </authorList>
    </citation>
    <scope>NUCLEOTIDE SEQUENCE [LARGE SCALE GENOMIC DNA]</scope>
    <source>
        <strain evidence="2 3">DSM 21297</strain>
    </source>
</reference>
<organism evidence="2 3">
    <name type="scientific">Alkalihalophilus marmarensis DSM 21297</name>
    <dbReference type="NCBI Taxonomy" id="1188261"/>
    <lineage>
        <taxon>Bacteria</taxon>
        <taxon>Bacillati</taxon>
        <taxon>Bacillota</taxon>
        <taxon>Bacilli</taxon>
        <taxon>Bacillales</taxon>
        <taxon>Bacillaceae</taxon>
        <taxon>Alkalihalophilus</taxon>
    </lineage>
</organism>
<feature type="region of interest" description="Disordered" evidence="1">
    <location>
        <begin position="1"/>
        <end position="32"/>
    </location>
</feature>
<dbReference type="AlphaFoldDB" id="U6SKN8"/>
<keyword evidence="3" id="KW-1185">Reference proteome</keyword>
<sequence length="95" mass="10519">MRSRSLTSFDSPFFPAGQGAAARQERRRGSVRYESDGGLTMRSAFCFVWQSEADDCLNSGARQRKAEETVLACGKTFDLPFNVCVCSKKMGFCSN</sequence>
<evidence type="ECO:0000313" key="2">
    <source>
        <dbReference type="EMBL" id="ERN51932.1"/>
    </source>
</evidence>
<name>U6SKN8_9BACI</name>
<evidence type="ECO:0000256" key="1">
    <source>
        <dbReference type="SAM" id="MobiDB-lite"/>
    </source>
</evidence>
<feature type="compositionally biased region" description="Basic and acidic residues" evidence="1">
    <location>
        <begin position="23"/>
        <end position="32"/>
    </location>
</feature>
<dbReference type="Proteomes" id="UP000017170">
    <property type="component" value="Unassembled WGS sequence"/>
</dbReference>
<gene>
    <name evidence="2" type="ORF">A33I_19155</name>
</gene>
<dbReference type="EMBL" id="ATAE01000042">
    <property type="protein sequence ID" value="ERN51932.1"/>
    <property type="molecule type" value="Genomic_DNA"/>
</dbReference>
<proteinExistence type="predicted"/>
<protein>
    <submittedName>
        <fullName evidence="2">Uncharacterized protein</fullName>
    </submittedName>
</protein>